<gene>
    <name evidence="2" type="ORF">E2562_038965</name>
</gene>
<organism evidence="2 3">
    <name type="scientific">Oryza meyeriana var. granulata</name>
    <dbReference type="NCBI Taxonomy" id="110450"/>
    <lineage>
        <taxon>Eukaryota</taxon>
        <taxon>Viridiplantae</taxon>
        <taxon>Streptophyta</taxon>
        <taxon>Embryophyta</taxon>
        <taxon>Tracheophyta</taxon>
        <taxon>Spermatophyta</taxon>
        <taxon>Magnoliopsida</taxon>
        <taxon>Liliopsida</taxon>
        <taxon>Poales</taxon>
        <taxon>Poaceae</taxon>
        <taxon>BOP clade</taxon>
        <taxon>Oryzoideae</taxon>
        <taxon>Oryzeae</taxon>
        <taxon>Oryzinae</taxon>
        <taxon>Oryza</taxon>
        <taxon>Oryza meyeriana</taxon>
    </lineage>
</organism>
<reference evidence="2 3" key="1">
    <citation type="submission" date="2019-11" db="EMBL/GenBank/DDBJ databases">
        <title>Whole genome sequence of Oryza granulata.</title>
        <authorList>
            <person name="Li W."/>
        </authorList>
    </citation>
    <scope>NUCLEOTIDE SEQUENCE [LARGE SCALE GENOMIC DNA]</scope>
    <source>
        <strain evidence="3">cv. Menghai</strain>
        <tissue evidence="2">Leaf</tissue>
    </source>
</reference>
<protein>
    <submittedName>
        <fullName evidence="2">Uncharacterized protein</fullName>
    </submittedName>
</protein>
<evidence type="ECO:0000313" key="2">
    <source>
        <dbReference type="EMBL" id="KAF0936156.1"/>
    </source>
</evidence>
<accession>A0A6G1FGW1</accession>
<feature type="compositionally biased region" description="Low complexity" evidence="1">
    <location>
        <begin position="62"/>
        <end position="77"/>
    </location>
</feature>
<dbReference type="Proteomes" id="UP000479710">
    <property type="component" value="Unassembled WGS sequence"/>
</dbReference>
<name>A0A6G1FGW1_9ORYZ</name>
<sequence length="123" mass="12177">MFLGLAPSSLHCWPICTSPRGNLYPAASRQIPHPQPVVLVSPRRRQAAQRSGGGGAGGRAGGLAREGAGAPRAAVGGRLAGSERQALSRHGHGGDGDGVAAAVAVRATLAPCCRCPGGRLGAG</sequence>
<feature type="compositionally biased region" description="Gly residues" evidence="1">
    <location>
        <begin position="51"/>
        <end position="61"/>
    </location>
</feature>
<comment type="caution">
    <text evidence="2">The sequence shown here is derived from an EMBL/GenBank/DDBJ whole genome shotgun (WGS) entry which is preliminary data.</text>
</comment>
<evidence type="ECO:0000256" key="1">
    <source>
        <dbReference type="SAM" id="MobiDB-lite"/>
    </source>
</evidence>
<dbReference type="EMBL" id="SPHZ02000001">
    <property type="protein sequence ID" value="KAF0936156.1"/>
    <property type="molecule type" value="Genomic_DNA"/>
</dbReference>
<evidence type="ECO:0000313" key="3">
    <source>
        <dbReference type="Proteomes" id="UP000479710"/>
    </source>
</evidence>
<keyword evidence="3" id="KW-1185">Reference proteome</keyword>
<feature type="region of interest" description="Disordered" evidence="1">
    <location>
        <begin position="34"/>
        <end position="98"/>
    </location>
</feature>
<dbReference type="AlphaFoldDB" id="A0A6G1FGW1"/>
<proteinExistence type="predicted"/>